<feature type="transmembrane region" description="Helical" evidence="1">
    <location>
        <begin position="15"/>
        <end position="36"/>
    </location>
</feature>
<protein>
    <submittedName>
        <fullName evidence="2">Uncharacterized protein</fullName>
    </submittedName>
</protein>
<evidence type="ECO:0000313" key="3">
    <source>
        <dbReference type="Proteomes" id="UP000295724"/>
    </source>
</evidence>
<keyword evidence="1" id="KW-1133">Transmembrane helix</keyword>
<name>A0A4R6XR57_9GAMM</name>
<reference evidence="2 3" key="1">
    <citation type="submission" date="2019-03" db="EMBL/GenBank/DDBJ databases">
        <title>Genomic Encyclopedia of Type Strains, Phase IV (KMG-IV): sequencing the most valuable type-strain genomes for metagenomic binning, comparative biology and taxonomic classification.</title>
        <authorList>
            <person name="Goeker M."/>
        </authorList>
    </citation>
    <scope>NUCLEOTIDE SEQUENCE [LARGE SCALE GENOMIC DNA]</scope>
    <source>
        <strain evidence="2 3">DSM 25488</strain>
    </source>
</reference>
<organism evidence="2 3">
    <name type="scientific">Marinicella litoralis</name>
    <dbReference type="NCBI Taxonomy" id="644220"/>
    <lineage>
        <taxon>Bacteria</taxon>
        <taxon>Pseudomonadati</taxon>
        <taxon>Pseudomonadota</taxon>
        <taxon>Gammaproteobacteria</taxon>
        <taxon>Lysobacterales</taxon>
        <taxon>Marinicellaceae</taxon>
        <taxon>Marinicella</taxon>
    </lineage>
</organism>
<keyword evidence="3" id="KW-1185">Reference proteome</keyword>
<proteinExistence type="predicted"/>
<keyword evidence="1" id="KW-0472">Membrane</keyword>
<dbReference type="Proteomes" id="UP000295724">
    <property type="component" value="Unassembled WGS sequence"/>
</dbReference>
<evidence type="ECO:0000313" key="2">
    <source>
        <dbReference type="EMBL" id="TDR22352.1"/>
    </source>
</evidence>
<comment type="caution">
    <text evidence="2">The sequence shown here is derived from an EMBL/GenBank/DDBJ whole genome shotgun (WGS) entry which is preliminary data.</text>
</comment>
<gene>
    <name evidence="2" type="ORF">C8D91_0840</name>
</gene>
<keyword evidence="1" id="KW-0812">Transmembrane</keyword>
<accession>A0A4R6XR57</accession>
<evidence type="ECO:0000256" key="1">
    <source>
        <dbReference type="SAM" id="Phobius"/>
    </source>
</evidence>
<dbReference type="EMBL" id="SNZB01000002">
    <property type="protein sequence ID" value="TDR22352.1"/>
    <property type="molecule type" value="Genomic_DNA"/>
</dbReference>
<dbReference type="AlphaFoldDB" id="A0A4R6XR57"/>
<sequence length="253" mass="28920">MLLRSISHHVKTQNWFAVFIDFLIVLAGILLAFQITEWGSQQAEKRSLNVALERLHEEIKSNVVAIDDNSPRHDNIYSAGVQLLELIRSDNFETIPITLIAKVFVDGFTTDYSTSALTSVLNQQTFQGLQNSELRPVISSLPAEYLDAKEDEITVIQRLDEHWLPYISQKLPVGPLWAVAYKGSEWESYFAAIKGLHEYDDVSIDEFKVLASSMQFQNEIVNRIAYENLILVEQKELRVILVQALKLIEEEIK</sequence>